<evidence type="ECO:0000256" key="6">
    <source>
        <dbReference type="ARBA" id="ARBA00022500"/>
    </source>
</evidence>
<evidence type="ECO:0000256" key="8">
    <source>
        <dbReference type="ARBA" id="ARBA00022927"/>
    </source>
</evidence>
<dbReference type="GO" id="GO:0071973">
    <property type="term" value="P:bacterial-type flagellum-dependent cell motility"/>
    <property type="evidence" value="ECO:0007669"/>
    <property type="project" value="InterPro"/>
</dbReference>
<evidence type="ECO:0000256" key="2">
    <source>
        <dbReference type="ARBA" id="ARBA00010004"/>
    </source>
</evidence>
<comment type="caution">
    <text evidence="12">The sequence shown here is derived from an EMBL/GenBank/DDBJ whole genome shotgun (WGS) entry which is preliminary data.</text>
</comment>
<evidence type="ECO:0000256" key="5">
    <source>
        <dbReference type="ARBA" id="ARBA00022475"/>
    </source>
</evidence>
<feature type="coiled-coil region" evidence="11">
    <location>
        <begin position="109"/>
        <end position="136"/>
    </location>
</feature>
<dbReference type="GO" id="GO:0015031">
    <property type="term" value="P:protein transport"/>
    <property type="evidence" value="ECO:0007669"/>
    <property type="project" value="UniProtKB-KW"/>
</dbReference>
<dbReference type="Gene3D" id="1.10.287.1700">
    <property type="match status" value="1"/>
</dbReference>
<keyword evidence="4" id="KW-0813">Transport</keyword>
<evidence type="ECO:0000256" key="11">
    <source>
        <dbReference type="SAM" id="Coils"/>
    </source>
</evidence>
<proteinExistence type="inferred from homology"/>
<evidence type="ECO:0000256" key="7">
    <source>
        <dbReference type="ARBA" id="ARBA00022795"/>
    </source>
</evidence>
<dbReference type="GO" id="GO:0009288">
    <property type="term" value="C:bacterial-type flagellum"/>
    <property type="evidence" value="ECO:0007669"/>
    <property type="project" value="InterPro"/>
</dbReference>
<reference evidence="12 13" key="1">
    <citation type="submission" date="2018-03" db="EMBL/GenBank/DDBJ databases">
        <title>The draft genome of Zobellella taiwanensis JCM 13381.</title>
        <authorList>
            <person name="Liu L."/>
            <person name="Li L."/>
            <person name="Wang T."/>
            <person name="Zhang X."/>
            <person name="Liang L."/>
        </authorList>
    </citation>
    <scope>NUCLEOTIDE SEQUENCE [LARGE SCALE GENOMIC DNA]</scope>
    <source>
        <strain evidence="12 13">JCM 13381</strain>
    </source>
</reference>
<dbReference type="GO" id="GO:0044781">
    <property type="term" value="P:bacterial-type flagellum organization"/>
    <property type="evidence" value="ECO:0007669"/>
    <property type="project" value="UniProtKB-KW"/>
</dbReference>
<dbReference type="InterPro" id="IPR018006">
    <property type="entry name" value="Flag_FliJ_proteobac"/>
</dbReference>
<dbReference type="GO" id="GO:0003774">
    <property type="term" value="F:cytoskeletal motor activity"/>
    <property type="evidence" value="ECO:0007669"/>
    <property type="project" value="InterPro"/>
</dbReference>
<keyword evidence="5" id="KW-1003">Cell membrane</keyword>
<evidence type="ECO:0000256" key="9">
    <source>
        <dbReference type="ARBA" id="ARBA00023136"/>
    </source>
</evidence>
<comment type="similarity">
    <text evidence="2">Belongs to the FliJ family.</text>
</comment>
<keyword evidence="13" id="KW-1185">Reference proteome</keyword>
<keyword evidence="8" id="KW-0653">Protein transport</keyword>
<dbReference type="GO" id="GO:0006935">
    <property type="term" value="P:chemotaxis"/>
    <property type="evidence" value="ECO:0007669"/>
    <property type="project" value="UniProtKB-KW"/>
</dbReference>
<evidence type="ECO:0000256" key="10">
    <source>
        <dbReference type="ARBA" id="ARBA00023225"/>
    </source>
</evidence>
<dbReference type="PANTHER" id="PTHR38786">
    <property type="entry name" value="FLAGELLAR FLIJ PROTEIN"/>
    <property type="match status" value="1"/>
</dbReference>
<dbReference type="InterPro" id="IPR052570">
    <property type="entry name" value="FliJ"/>
</dbReference>
<comment type="subcellular location">
    <subcellularLocation>
        <location evidence="1">Cell membrane</location>
        <topology evidence="1">Peripheral membrane protein</topology>
        <orientation evidence="1">Cytoplasmic side</orientation>
    </subcellularLocation>
</comment>
<feature type="coiled-coil region" evidence="11">
    <location>
        <begin position="10"/>
        <end position="44"/>
    </location>
</feature>
<dbReference type="OrthoDB" id="7063004at2"/>
<evidence type="ECO:0000256" key="1">
    <source>
        <dbReference type="ARBA" id="ARBA00004413"/>
    </source>
</evidence>
<keyword evidence="12" id="KW-0969">Cilium</keyword>
<evidence type="ECO:0000256" key="4">
    <source>
        <dbReference type="ARBA" id="ARBA00022448"/>
    </source>
</evidence>
<dbReference type="InterPro" id="IPR012823">
    <property type="entry name" value="Flagell_FliJ"/>
</dbReference>
<sequence>MSSRALHLLLDKLDGEERQAAALLNSAQRQLQMLQQQQQTLSQYQRHYSQEFHHRGREGLSSHQYGHFQGFIDKLEVAQRQQLDGIRQAREQVDKASQSWMQVKTRRQAIAQLLERDRQRQQLEAARNEQKMLDNLAIYRFHKKQPR</sequence>
<accession>A0A2P7R2Z3</accession>
<evidence type="ECO:0000313" key="13">
    <source>
        <dbReference type="Proteomes" id="UP000242181"/>
    </source>
</evidence>
<protein>
    <recommendedName>
        <fullName evidence="3">Flagellar FliJ protein</fullName>
    </recommendedName>
</protein>
<organism evidence="12 13">
    <name type="scientific">Zobellella taiwanensis</name>
    <dbReference type="NCBI Taxonomy" id="347535"/>
    <lineage>
        <taxon>Bacteria</taxon>
        <taxon>Pseudomonadati</taxon>
        <taxon>Pseudomonadota</taxon>
        <taxon>Gammaproteobacteria</taxon>
        <taxon>Aeromonadales</taxon>
        <taxon>Aeromonadaceae</taxon>
        <taxon>Zobellella</taxon>
    </lineage>
</organism>
<dbReference type="PRINTS" id="PR01004">
    <property type="entry name" value="FLGFLIJ"/>
</dbReference>
<dbReference type="AlphaFoldDB" id="A0A2P7R2Z3"/>
<keyword evidence="12" id="KW-0282">Flagellum</keyword>
<dbReference type="Proteomes" id="UP000242181">
    <property type="component" value="Unassembled WGS sequence"/>
</dbReference>
<name>A0A2P7R2Z3_9GAMM</name>
<evidence type="ECO:0000256" key="3">
    <source>
        <dbReference type="ARBA" id="ARBA00020392"/>
    </source>
</evidence>
<dbReference type="Pfam" id="PF02050">
    <property type="entry name" value="FliJ"/>
    <property type="match status" value="1"/>
</dbReference>
<keyword evidence="12" id="KW-0966">Cell projection</keyword>
<keyword evidence="11" id="KW-0175">Coiled coil</keyword>
<keyword evidence="6" id="KW-0145">Chemotaxis</keyword>
<keyword evidence="10" id="KW-1006">Bacterial flagellum protein export</keyword>
<dbReference type="RefSeq" id="WP_106452956.1">
    <property type="nucleotide sequence ID" value="NZ_PXYH01000007.1"/>
</dbReference>
<keyword evidence="9" id="KW-0472">Membrane</keyword>
<evidence type="ECO:0000313" key="12">
    <source>
        <dbReference type="EMBL" id="PSJ44589.1"/>
    </source>
</evidence>
<dbReference type="EMBL" id="PXYH01000007">
    <property type="protein sequence ID" value="PSJ44589.1"/>
    <property type="molecule type" value="Genomic_DNA"/>
</dbReference>
<keyword evidence="7" id="KW-1005">Bacterial flagellum biogenesis</keyword>
<gene>
    <name evidence="12" type="primary">fliJ</name>
    <name evidence="12" type="ORF">C7I36_06730</name>
</gene>
<dbReference type="NCBIfam" id="TIGR02473">
    <property type="entry name" value="flagell_FliJ"/>
    <property type="match status" value="1"/>
</dbReference>
<dbReference type="InterPro" id="IPR053716">
    <property type="entry name" value="Flag_assembly_chemotaxis_eff"/>
</dbReference>
<dbReference type="GO" id="GO:0005886">
    <property type="term" value="C:plasma membrane"/>
    <property type="evidence" value="ECO:0007669"/>
    <property type="project" value="UniProtKB-SubCell"/>
</dbReference>
<dbReference type="PANTHER" id="PTHR38786:SF1">
    <property type="entry name" value="FLAGELLAR FLIJ PROTEIN"/>
    <property type="match status" value="1"/>
</dbReference>